<protein>
    <submittedName>
        <fullName evidence="2">Uncharacterized protein</fullName>
    </submittedName>
</protein>
<feature type="compositionally biased region" description="Polar residues" evidence="1">
    <location>
        <begin position="41"/>
        <end position="60"/>
    </location>
</feature>
<comment type="caution">
    <text evidence="2">The sequence shown here is derived from an EMBL/GenBank/DDBJ whole genome shotgun (WGS) entry which is preliminary data.</text>
</comment>
<feature type="region of interest" description="Disordered" evidence="1">
    <location>
        <begin position="16"/>
        <end position="60"/>
    </location>
</feature>
<dbReference type="AlphaFoldDB" id="A0AAN9ICH9"/>
<evidence type="ECO:0000313" key="2">
    <source>
        <dbReference type="EMBL" id="KAK7273114.1"/>
    </source>
</evidence>
<evidence type="ECO:0000313" key="3">
    <source>
        <dbReference type="Proteomes" id="UP001372338"/>
    </source>
</evidence>
<keyword evidence="3" id="KW-1185">Reference proteome</keyword>
<proteinExistence type="predicted"/>
<dbReference type="Proteomes" id="UP001372338">
    <property type="component" value="Unassembled WGS sequence"/>
</dbReference>
<dbReference type="EMBL" id="JAYWIO010000003">
    <property type="protein sequence ID" value="KAK7273114.1"/>
    <property type="molecule type" value="Genomic_DNA"/>
</dbReference>
<sequence>MNIIYQLIFKQKNTNHSKGKNIAEESGDAGKSGPGSMGETEGSQLQMVTNGSNSKTSMNSGVWTERNKRIFMGVSRSMAVVLHALRKETAWRLTFCFSQFRTWKDRVLVDRIVSEL</sequence>
<organism evidence="2 3">
    <name type="scientific">Crotalaria pallida</name>
    <name type="common">Smooth rattlebox</name>
    <name type="synonym">Crotalaria striata</name>
    <dbReference type="NCBI Taxonomy" id="3830"/>
    <lineage>
        <taxon>Eukaryota</taxon>
        <taxon>Viridiplantae</taxon>
        <taxon>Streptophyta</taxon>
        <taxon>Embryophyta</taxon>
        <taxon>Tracheophyta</taxon>
        <taxon>Spermatophyta</taxon>
        <taxon>Magnoliopsida</taxon>
        <taxon>eudicotyledons</taxon>
        <taxon>Gunneridae</taxon>
        <taxon>Pentapetalae</taxon>
        <taxon>rosids</taxon>
        <taxon>fabids</taxon>
        <taxon>Fabales</taxon>
        <taxon>Fabaceae</taxon>
        <taxon>Papilionoideae</taxon>
        <taxon>50 kb inversion clade</taxon>
        <taxon>genistoids sensu lato</taxon>
        <taxon>core genistoids</taxon>
        <taxon>Crotalarieae</taxon>
        <taxon>Crotalaria</taxon>
    </lineage>
</organism>
<name>A0AAN9ICH9_CROPI</name>
<gene>
    <name evidence="2" type="ORF">RIF29_14160</name>
</gene>
<evidence type="ECO:0000256" key="1">
    <source>
        <dbReference type="SAM" id="MobiDB-lite"/>
    </source>
</evidence>
<reference evidence="2 3" key="1">
    <citation type="submission" date="2024-01" db="EMBL/GenBank/DDBJ databases">
        <title>The genomes of 5 underutilized Papilionoideae crops provide insights into root nodulation and disease resistanc.</title>
        <authorList>
            <person name="Yuan L."/>
        </authorList>
    </citation>
    <scope>NUCLEOTIDE SEQUENCE [LARGE SCALE GENOMIC DNA]</scope>
    <source>
        <strain evidence="2">ZHUSHIDOU_FW_LH</strain>
        <tissue evidence="2">Leaf</tissue>
    </source>
</reference>
<accession>A0AAN9ICH9</accession>